<feature type="transmembrane region" description="Helical" evidence="3">
    <location>
        <begin position="210"/>
        <end position="242"/>
    </location>
</feature>
<feature type="transmembrane region" description="Helical" evidence="3">
    <location>
        <begin position="12"/>
        <end position="29"/>
    </location>
</feature>
<keyword evidence="3" id="KW-0472">Membrane</keyword>
<dbReference type="Proteomes" id="UP001549146">
    <property type="component" value="Unassembled WGS sequence"/>
</dbReference>
<keyword evidence="1 2" id="KW-0808">Transferase</keyword>
<evidence type="ECO:0000256" key="3">
    <source>
        <dbReference type="SAM" id="Phobius"/>
    </source>
</evidence>
<comment type="similarity">
    <text evidence="2">Belongs to the CDP-alcohol phosphatidyltransferase class-I family.</text>
</comment>
<comment type="caution">
    <text evidence="4">The sequence shown here is derived from an EMBL/GenBank/DDBJ whole genome shotgun (WGS) entry which is preliminary data.</text>
</comment>
<evidence type="ECO:0000256" key="2">
    <source>
        <dbReference type="RuleBase" id="RU003750"/>
    </source>
</evidence>
<dbReference type="Pfam" id="PF01066">
    <property type="entry name" value="CDP-OH_P_transf"/>
    <property type="match status" value="1"/>
</dbReference>
<sequence length="249" mass="27996">MKLFTLPNLLTLGNLLCGCVTILCLNEFIGNNKESLSHINSQGVLLYLIFGLLMGSLFLDLLDGMVARALKINSEIGIQLDSLADMVSFGLTPGLMMYVMITNYTEHMMGGFLGILGLFVTLFSALRLAKFNVDTEQSTYFKGLATPANTLLIFSVFWMYVQNGKILSPEYDLVILLVLLVLSCYLLISNIPLFSFKFKGLAWKDNHYKYLFLFISLILLGVFWVSSLPLIILFYIIISIVFRKNIVHA</sequence>
<keyword evidence="5" id="KW-1185">Reference proteome</keyword>
<dbReference type="Gene3D" id="1.20.120.1760">
    <property type="match status" value="1"/>
</dbReference>
<keyword evidence="3" id="KW-1133">Transmembrane helix</keyword>
<dbReference type="RefSeq" id="WP_354510950.1">
    <property type="nucleotide sequence ID" value="NZ_JBEPMO010000031.1"/>
</dbReference>
<dbReference type="PROSITE" id="PS00379">
    <property type="entry name" value="CDP_ALCOHOL_P_TRANSF"/>
    <property type="match status" value="1"/>
</dbReference>
<reference evidence="4 5" key="1">
    <citation type="submission" date="2024-06" db="EMBL/GenBank/DDBJ databases">
        <title>Genomic Encyclopedia of Type Strains, Phase IV (KMG-IV): sequencing the most valuable type-strain genomes for metagenomic binning, comparative biology and taxonomic classification.</title>
        <authorList>
            <person name="Goeker M."/>
        </authorList>
    </citation>
    <scope>NUCLEOTIDE SEQUENCE [LARGE SCALE GENOMIC DNA]</scope>
    <source>
        <strain evidence="4 5">DSM 29388</strain>
    </source>
</reference>
<dbReference type="EMBL" id="JBEPMO010000031">
    <property type="protein sequence ID" value="MET3733108.1"/>
    <property type="molecule type" value="Genomic_DNA"/>
</dbReference>
<feature type="transmembrane region" description="Helical" evidence="3">
    <location>
        <begin position="140"/>
        <end position="161"/>
    </location>
</feature>
<keyword evidence="3" id="KW-0812">Transmembrane</keyword>
<dbReference type="EC" id="2.7.8.8" evidence="4"/>
<protein>
    <submittedName>
        <fullName evidence="4">CDP-diacylglycerol--serine O-phosphatidyltransferase</fullName>
        <ecNumber evidence="4">2.7.8.8</ecNumber>
    </submittedName>
</protein>
<proteinExistence type="inferred from homology"/>
<gene>
    <name evidence="4" type="ORF">ABID46_002701</name>
</gene>
<dbReference type="GO" id="GO:0003882">
    <property type="term" value="F:CDP-diacylglycerol-serine O-phosphatidyltransferase activity"/>
    <property type="evidence" value="ECO:0007669"/>
    <property type="project" value="UniProtKB-EC"/>
</dbReference>
<evidence type="ECO:0000256" key="1">
    <source>
        <dbReference type="ARBA" id="ARBA00022679"/>
    </source>
</evidence>
<feature type="transmembrane region" description="Helical" evidence="3">
    <location>
        <begin position="44"/>
        <end position="62"/>
    </location>
</feature>
<dbReference type="PROSITE" id="PS51257">
    <property type="entry name" value="PROKAR_LIPOPROTEIN"/>
    <property type="match status" value="1"/>
</dbReference>
<dbReference type="InterPro" id="IPR048254">
    <property type="entry name" value="CDP_ALCOHOL_P_TRANSF_CS"/>
</dbReference>
<name>A0ABV2LX21_9FLAO</name>
<evidence type="ECO:0000313" key="4">
    <source>
        <dbReference type="EMBL" id="MET3733108.1"/>
    </source>
</evidence>
<feature type="transmembrane region" description="Helical" evidence="3">
    <location>
        <begin position="173"/>
        <end position="198"/>
    </location>
</feature>
<organism evidence="4 5">
    <name type="scientific">Moheibacter stercoris</name>
    <dbReference type="NCBI Taxonomy" id="1628251"/>
    <lineage>
        <taxon>Bacteria</taxon>
        <taxon>Pseudomonadati</taxon>
        <taxon>Bacteroidota</taxon>
        <taxon>Flavobacteriia</taxon>
        <taxon>Flavobacteriales</taxon>
        <taxon>Weeksellaceae</taxon>
        <taxon>Moheibacter</taxon>
    </lineage>
</organism>
<accession>A0ABV2LX21</accession>
<evidence type="ECO:0000313" key="5">
    <source>
        <dbReference type="Proteomes" id="UP001549146"/>
    </source>
</evidence>
<dbReference type="InterPro" id="IPR043130">
    <property type="entry name" value="CDP-OH_PTrfase_TM_dom"/>
</dbReference>
<feature type="transmembrane region" description="Helical" evidence="3">
    <location>
        <begin position="107"/>
        <end position="128"/>
    </location>
</feature>
<dbReference type="InterPro" id="IPR000462">
    <property type="entry name" value="CDP-OH_P_trans"/>
</dbReference>